<evidence type="ECO:0000313" key="2">
    <source>
        <dbReference type="EMBL" id="NIE45369.1"/>
    </source>
</evidence>
<proteinExistence type="predicted"/>
<dbReference type="EMBL" id="GIKN01003096">
    <property type="protein sequence ID" value="NIE45369.1"/>
    <property type="molecule type" value="Transcribed_RNA"/>
</dbReference>
<dbReference type="OrthoDB" id="6509345at2759"/>
<reference evidence="2" key="1">
    <citation type="submission" date="2020-03" db="EMBL/GenBank/DDBJ databases">
        <title>A transcriptome and proteome of the tick Rhipicephalus microplus shaped by the genetic composition of its hosts and developmental stage.</title>
        <authorList>
            <person name="Garcia G.R."/>
            <person name="Ribeiro J.M.C."/>
            <person name="Maruyama S.R."/>
            <person name="Gardinasse L.G."/>
            <person name="Nelson K."/>
            <person name="Ferreira B.R."/>
            <person name="Andrade T.G."/>
            <person name="Santos I.K.F.M."/>
        </authorList>
    </citation>
    <scope>NUCLEOTIDE SEQUENCE</scope>
    <source>
        <strain evidence="2">NSGR</strain>
        <tissue evidence="2">Salivary glands</tissue>
    </source>
</reference>
<dbReference type="AlphaFoldDB" id="A0A6G5A3K2"/>
<accession>A0A6G5A3K2</accession>
<evidence type="ECO:0000256" key="1">
    <source>
        <dbReference type="SAM" id="SignalP"/>
    </source>
</evidence>
<protein>
    <submittedName>
        <fullName evidence="2">Putative group i salivary lipocalin</fullName>
    </submittedName>
</protein>
<name>A0A6G5A3K2_RHIMP</name>
<sequence>MAEKELSLSFLILVLLTLETGLLACGIGKCWKLDIRQFVCTTQRIWTYNTSASEYIRCKMDQAKNFTHTSIFFRRTYFFDEQHRWRARNLEGLFSKQQKDVMHVRNQGGMFITKEKVLYIHMRYRCAVMKVSQEQFGWEPYFDLRLWDAWVKQGPHPKCVQQFAKHAPRGKVIYGPLCDNILHIK</sequence>
<feature type="chain" id="PRO_5026262665" evidence="1">
    <location>
        <begin position="25"/>
        <end position="185"/>
    </location>
</feature>
<keyword evidence="1" id="KW-0732">Signal</keyword>
<organism evidence="2">
    <name type="scientific">Rhipicephalus microplus</name>
    <name type="common">Cattle tick</name>
    <name type="synonym">Boophilus microplus</name>
    <dbReference type="NCBI Taxonomy" id="6941"/>
    <lineage>
        <taxon>Eukaryota</taxon>
        <taxon>Metazoa</taxon>
        <taxon>Ecdysozoa</taxon>
        <taxon>Arthropoda</taxon>
        <taxon>Chelicerata</taxon>
        <taxon>Arachnida</taxon>
        <taxon>Acari</taxon>
        <taxon>Parasitiformes</taxon>
        <taxon>Ixodida</taxon>
        <taxon>Ixodoidea</taxon>
        <taxon>Ixodidae</taxon>
        <taxon>Rhipicephalinae</taxon>
        <taxon>Rhipicephalus</taxon>
        <taxon>Boophilus</taxon>
    </lineage>
</organism>
<dbReference type="VEuPathDB" id="VectorBase:LOC119185493"/>
<feature type="signal peptide" evidence="1">
    <location>
        <begin position="1"/>
        <end position="24"/>
    </location>
</feature>